<keyword evidence="3" id="KW-0521">NADP</keyword>
<feature type="domain" description="Dihydrodipicolinate reductase N-terminal" evidence="13">
    <location>
        <begin position="1"/>
        <end position="102"/>
    </location>
</feature>
<dbReference type="NCBIfam" id="TIGR00036">
    <property type="entry name" value="dapB"/>
    <property type="match status" value="1"/>
</dbReference>
<keyword evidence="7" id="KW-0457">Lysine biosynthesis</keyword>
<dbReference type="SUPFAM" id="SSF51735">
    <property type="entry name" value="NAD(P)-binding Rossmann-fold domains"/>
    <property type="match status" value="1"/>
</dbReference>
<keyword evidence="4" id="KW-0220">Diaminopimelate biosynthesis</keyword>
<dbReference type="AlphaFoldDB" id="A0A9D7S9B2"/>
<dbReference type="InterPro" id="IPR036291">
    <property type="entry name" value="NAD(P)-bd_dom_sf"/>
</dbReference>
<comment type="similarity">
    <text evidence="1">Belongs to the DapB family.</text>
</comment>
<dbReference type="Pfam" id="PF05173">
    <property type="entry name" value="DapB_C"/>
    <property type="match status" value="1"/>
</dbReference>
<evidence type="ECO:0000256" key="7">
    <source>
        <dbReference type="ARBA" id="ARBA00023154"/>
    </source>
</evidence>
<comment type="caution">
    <text evidence="15">The sequence shown here is derived from an EMBL/GenBank/DDBJ whole genome shotgun (WGS) entry which is preliminary data.</text>
</comment>
<evidence type="ECO:0000256" key="6">
    <source>
        <dbReference type="ARBA" id="ARBA00023027"/>
    </source>
</evidence>
<evidence type="ECO:0000256" key="11">
    <source>
        <dbReference type="ARBA" id="ARBA00049396"/>
    </source>
</evidence>
<name>A0A9D7S9B2_9BACT</name>
<organism evidence="15 16">
    <name type="scientific">Candidatus Defluviibacterium haderslevense</name>
    <dbReference type="NCBI Taxonomy" id="2981993"/>
    <lineage>
        <taxon>Bacteria</taxon>
        <taxon>Pseudomonadati</taxon>
        <taxon>Bacteroidota</taxon>
        <taxon>Saprospiria</taxon>
        <taxon>Saprospirales</taxon>
        <taxon>Saprospiraceae</taxon>
        <taxon>Candidatus Defluviibacterium</taxon>
    </lineage>
</organism>
<sequence length="237" mass="26116">MRICLIGYGKMGQIIESLAIQKGHLITGRISSKNRNQLADYLSDSDVAIEFSSPDCALEHITICFEHQVPIVCGTTGWLDQWDEMLTLRGMTDGAILWASNFSIGVNILFAVNRYLATLMSPLIDYKPKVAEIHHIHKKDSPSGTALSLTKDILATRTDLSSWSLDSKQNSALYIDAKRTEDVVGYHNVSYESKQDIIEISHNAYSREGFASGAILAAEWIVGKTGCYGMKDVLGIG</sequence>
<feature type="domain" description="Dihydrodipicolinate reductase C-terminal" evidence="14">
    <location>
        <begin position="105"/>
        <end position="234"/>
    </location>
</feature>
<evidence type="ECO:0000256" key="1">
    <source>
        <dbReference type="ARBA" id="ARBA00006642"/>
    </source>
</evidence>
<evidence type="ECO:0000313" key="16">
    <source>
        <dbReference type="Proteomes" id="UP000808349"/>
    </source>
</evidence>
<dbReference type="PIRSF" id="PIRSF000161">
    <property type="entry name" value="DHPR"/>
    <property type="match status" value="1"/>
</dbReference>
<dbReference type="EMBL" id="JADKFW010000005">
    <property type="protein sequence ID" value="MBK9717781.1"/>
    <property type="molecule type" value="Genomic_DNA"/>
</dbReference>
<dbReference type="GO" id="GO:0009089">
    <property type="term" value="P:lysine biosynthetic process via diaminopimelate"/>
    <property type="evidence" value="ECO:0007669"/>
    <property type="project" value="UniProtKB-UniRule"/>
</dbReference>
<keyword evidence="5 15" id="KW-0560">Oxidoreductase</keyword>
<evidence type="ECO:0000313" key="15">
    <source>
        <dbReference type="EMBL" id="MBK9717781.1"/>
    </source>
</evidence>
<comment type="catalytic activity">
    <reaction evidence="11">
        <text>(S)-2,3,4,5-tetrahydrodipicolinate + NAD(+) + H2O = (2S,4S)-4-hydroxy-2,3,4,5-tetrahydrodipicolinate + NADH + H(+)</text>
        <dbReference type="Rhea" id="RHEA:35323"/>
        <dbReference type="ChEBI" id="CHEBI:15377"/>
        <dbReference type="ChEBI" id="CHEBI:15378"/>
        <dbReference type="ChEBI" id="CHEBI:16845"/>
        <dbReference type="ChEBI" id="CHEBI:57540"/>
        <dbReference type="ChEBI" id="CHEBI:57945"/>
        <dbReference type="ChEBI" id="CHEBI:67139"/>
        <dbReference type="EC" id="1.17.1.8"/>
    </reaction>
</comment>
<dbReference type="Gene3D" id="3.40.50.720">
    <property type="entry name" value="NAD(P)-binding Rossmann-like Domain"/>
    <property type="match status" value="1"/>
</dbReference>
<evidence type="ECO:0000256" key="12">
    <source>
        <dbReference type="NCBIfam" id="TIGR00036"/>
    </source>
</evidence>
<dbReference type="EC" id="1.17.1.8" evidence="9 12"/>
<comment type="catalytic activity">
    <reaction evidence="10">
        <text>(S)-2,3,4,5-tetrahydrodipicolinate + NADP(+) + H2O = (2S,4S)-4-hydroxy-2,3,4,5-tetrahydrodipicolinate + NADPH + H(+)</text>
        <dbReference type="Rhea" id="RHEA:35331"/>
        <dbReference type="ChEBI" id="CHEBI:15377"/>
        <dbReference type="ChEBI" id="CHEBI:15378"/>
        <dbReference type="ChEBI" id="CHEBI:16845"/>
        <dbReference type="ChEBI" id="CHEBI:57783"/>
        <dbReference type="ChEBI" id="CHEBI:58349"/>
        <dbReference type="ChEBI" id="CHEBI:67139"/>
        <dbReference type="EC" id="1.17.1.8"/>
    </reaction>
</comment>
<reference evidence="15 16" key="1">
    <citation type="submission" date="2020-10" db="EMBL/GenBank/DDBJ databases">
        <title>Connecting structure to function with the recovery of over 1000 high-quality activated sludge metagenome-assembled genomes encoding full-length rRNA genes using long-read sequencing.</title>
        <authorList>
            <person name="Singleton C.M."/>
            <person name="Petriglieri F."/>
            <person name="Kristensen J.M."/>
            <person name="Kirkegaard R.H."/>
            <person name="Michaelsen T.Y."/>
            <person name="Andersen M.H."/>
            <person name="Karst S.M."/>
            <person name="Dueholm M.S."/>
            <person name="Nielsen P.H."/>
            <person name="Albertsen M."/>
        </authorList>
    </citation>
    <scope>NUCLEOTIDE SEQUENCE [LARGE SCALE GENOMIC DNA]</scope>
    <source>
        <strain evidence="15">Ribe_18-Q3-R11-54_BAT3C.373</strain>
    </source>
</reference>
<dbReference type="GO" id="GO:0008839">
    <property type="term" value="F:4-hydroxy-tetrahydrodipicolinate reductase"/>
    <property type="evidence" value="ECO:0007669"/>
    <property type="project" value="UniProtKB-UniRule"/>
</dbReference>
<dbReference type="SUPFAM" id="SSF55347">
    <property type="entry name" value="Glyceraldehyde-3-phosphate dehydrogenase-like, C-terminal domain"/>
    <property type="match status" value="1"/>
</dbReference>
<dbReference type="GO" id="GO:0005829">
    <property type="term" value="C:cytosol"/>
    <property type="evidence" value="ECO:0007669"/>
    <property type="project" value="TreeGrafter"/>
</dbReference>
<dbReference type="Gene3D" id="3.30.360.10">
    <property type="entry name" value="Dihydrodipicolinate Reductase, domain 2"/>
    <property type="match status" value="1"/>
</dbReference>
<evidence type="ECO:0000256" key="10">
    <source>
        <dbReference type="ARBA" id="ARBA00049080"/>
    </source>
</evidence>
<accession>A0A9D7S9B2</accession>
<evidence type="ECO:0000256" key="2">
    <source>
        <dbReference type="ARBA" id="ARBA00022605"/>
    </source>
</evidence>
<dbReference type="InterPro" id="IPR023940">
    <property type="entry name" value="DHDPR_bac"/>
</dbReference>
<keyword evidence="6" id="KW-0520">NAD</keyword>
<protein>
    <recommendedName>
        <fullName evidence="9 12">4-hydroxy-tetrahydrodipicolinate reductase</fullName>
        <ecNumber evidence="9 12">1.17.1.8</ecNumber>
    </recommendedName>
</protein>
<dbReference type="PANTHER" id="PTHR20836">
    <property type="entry name" value="DIHYDRODIPICOLINATE REDUCTASE"/>
    <property type="match status" value="1"/>
</dbReference>
<evidence type="ECO:0000256" key="4">
    <source>
        <dbReference type="ARBA" id="ARBA00022915"/>
    </source>
</evidence>
<gene>
    <name evidence="15" type="primary">dapB</name>
    <name evidence="15" type="ORF">IPO85_09750</name>
</gene>
<dbReference type="Proteomes" id="UP000808349">
    <property type="component" value="Unassembled WGS sequence"/>
</dbReference>
<keyword evidence="2" id="KW-0028">Amino-acid biosynthesis</keyword>
<dbReference type="CDD" id="cd02274">
    <property type="entry name" value="DHDPR_N"/>
    <property type="match status" value="1"/>
</dbReference>
<dbReference type="InterPro" id="IPR022663">
    <property type="entry name" value="DapB_C"/>
</dbReference>
<evidence type="ECO:0000259" key="14">
    <source>
        <dbReference type="Pfam" id="PF05173"/>
    </source>
</evidence>
<dbReference type="Pfam" id="PF01113">
    <property type="entry name" value="DapB_N"/>
    <property type="match status" value="1"/>
</dbReference>
<dbReference type="InterPro" id="IPR000846">
    <property type="entry name" value="DapB_N"/>
</dbReference>
<evidence type="ECO:0000259" key="13">
    <source>
        <dbReference type="Pfam" id="PF01113"/>
    </source>
</evidence>
<evidence type="ECO:0000256" key="8">
    <source>
        <dbReference type="ARBA" id="ARBA00037922"/>
    </source>
</evidence>
<proteinExistence type="inferred from homology"/>
<evidence type="ECO:0000256" key="3">
    <source>
        <dbReference type="ARBA" id="ARBA00022857"/>
    </source>
</evidence>
<comment type="pathway">
    <text evidence="8">Amino-acid biosynthesis; L-lysine biosynthesis via DAP pathway; (S)-tetrahydrodipicolinate from L-aspartate: step 4/4.</text>
</comment>
<evidence type="ECO:0000256" key="5">
    <source>
        <dbReference type="ARBA" id="ARBA00023002"/>
    </source>
</evidence>
<dbReference type="GO" id="GO:0019877">
    <property type="term" value="P:diaminopimelate biosynthetic process"/>
    <property type="evidence" value="ECO:0007669"/>
    <property type="project" value="UniProtKB-KW"/>
</dbReference>
<dbReference type="PANTHER" id="PTHR20836:SF0">
    <property type="entry name" value="4-HYDROXY-TETRAHYDRODIPICOLINATE REDUCTASE 1, CHLOROPLASTIC-RELATED"/>
    <property type="match status" value="1"/>
</dbReference>
<evidence type="ECO:0000256" key="9">
    <source>
        <dbReference type="ARBA" id="ARBA00038983"/>
    </source>
</evidence>